<dbReference type="InterPro" id="IPR044068">
    <property type="entry name" value="CB"/>
</dbReference>
<dbReference type="InterPro" id="IPR010998">
    <property type="entry name" value="Integrase_recombinase_N"/>
</dbReference>
<feature type="domain" description="Core-binding (CB)" evidence="7">
    <location>
        <begin position="140"/>
        <end position="217"/>
    </location>
</feature>
<evidence type="ECO:0000256" key="2">
    <source>
        <dbReference type="ARBA" id="ARBA00022908"/>
    </source>
</evidence>
<dbReference type="GO" id="GO:0003677">
    <property type="term" value="F:DNA binding"/>
    <property type="evidence" value="ECO:0007669"/>
    <property type="project" value="UniProtKB-UniRule"/>
</dbReference>
<evidence type="ECO:0000313" key="8">
    <source>
        <dbReference type="EMBL" id="BAE51959.1"/>
    </source>
</evidence>
<dbReference type="Gene3D" id="1.10.150.130">
    <property type="match status" value="1"/>
</dbReference>
<feature type="domain" description="Tyr recombinase" evidence="6">
    <location>
        <begin position="245"/>
        <end position="425"/>
    </location>
</feature>
<dbReference type="PROSITE" id="PS51898">
    <property type="entry name" value="TYR_RECOMBINASE"/>
    <property type="match status" value="1"/>
</dbReference>
<dbReference type="InterPro" id="IPR046668">
    <property type="entry name" value="DUF6538"/>
</dbReference>
<comment type="similarity">
    <text evidence="1">Belongs to the 'phage' integrase family.</text>
</comment>
<reference evidence="8 9" key="1">
    <citation type="journal article" date="2005" name="DNA Res.">
        <title>Complete genome sequence of the facultative anaerobic magnetotactic bacterium Magnetospirillum sp. strain AMB-1.</title>
        <authorList>
            <person name="Matsunaga T."/>
            <person name="Okamura Y."/>
            <person name="Fukuda Y."/>
            <person name="Wahyudi A.T."/>
            <person name="Murase Y."/>
            <person name="Takeyama H."/>
        </authorList>
    </citation>
    <scope>NUCLEOTIDE SEQUENCE [LARGE SCALE GENOMIC DNA]</scope>
    <source>
        <strain evidence="9">ATCC 700264 / AMB-1</strain>
    </source>
</reference>
<dbReference type="Pfam" id="PF00589">
    <property type="entry name" value="Phage_integrase"/>
    <property type="match status" value="1"/>
</dbReference>
<evidence type="ECO:0000313" key="9">
    <source>
        <dbReference type="Proteomes" id="UP000007058"/>
    </source>
</evidence>
<evidence type="ECO:0000256" key="4">
    <source>
        <dbReference type="ARBA" id="ARBA00023172"/>
    </source>
</evidence>
<gene>
    <name evidence="8" type="ordered locus">amb3155</name>
</gene>
<dbReference type="STRING" id="342108.amb3155"/>
<dbReference type="GO" id="GO:0015074">
    <property type="term" value="P:DNA integration"/>
    <property type="evidence" value="ECO:0007669"/>
    <property type="project" value="UniProtKB-KW"/>
</dbReference>
<dbReference type="PROSITE" id="PS51900">
    <property type="entry name" value="CB"/>
    <property type="match status" value="1"/>
</dbReference>
<dbReference type="Proteomes" id="UP000007058">
    <property type="component" value="Chromosome"/>
</dbReference>
<evidence type="ECO:0000259" key="6">
    <source>
        <dbReference type="PROSITE" id="PS51898"/>
    </source>
</evidence>
<keyword evidence="9" id="KW-1185">Reference proteome</keyword>
<dbReference type="AlphaFoldDB" id="Q2W2G6"/>
<keyword evidence="4" id="KW-0233">DNA recombination</keyword>
<dbReference type="InterPro" id="IPR011010">
    <property type="entry name" value="DNA_brk_join_enz"/>
</dbReference>
<evidence type="ECO:0000256" key="1">
    <source>
        <dbReference type="ARBA" id="ARBA00008857"/>
    </source>
</evidence>
<dbReference type="KEGG" id="mag:amb3155"/>
<dbReference type="PANTHER" id="PTHR30349:SF41">
    <property type="entry name" value="INTEGRASE_RECOMBINASE PROTEIN MJ0367-RELATED"/>
    <property type="match status" value="1"/>
</dbReference>
<keyword evidence="3 5" id="KW-0238">DNA-binding</keyword>
<proteinExistence type="inferred from homology"/>
<accession>Q2W2G6</accession>
<sequence length="455" mass="52392">MYLVKRRRKWWARHDLPEDLKAYFGASRLQEGLDTEDRKVAEKRAAILWVQWQNEMEKARKGSVDHIEQDAQFWRRRLLDAGSEAEKELIHDLIADEAERKFHAPAIRAGVKDDRDPRFDDLAAAEEAQRFFDVATGRAVKLDEHLDEWLATLNNEAKSKDMKKSSIRKFAEEFPLVADVKRKDVQRWVNRQVEAGKAVATIRRSLSELRGYWVYLTALEVVSENDLPFERLNLPKPSKRDAVLKERRHFEPADVVKLVNAAEERGDTQLADLIRLGMWTGARLEELCALRVDRVGDGFFSVEDAKTPAGWRKVPIHSKLAPTMARLLEVSQKAKDEYVLAGLSLNKYGDRSNAIGKRFGRLKTDLGFGEAHVFHSIRHTVAHQFKNARVEEAIAADILGHEHERITFGTYASEQARLSDEQIYSSHRRRSAIFGKRQRGWKTWVEAPSSNPLRR</sequence>
<dbReference type="HOGENOM" id="CLU_038358_1_0_5"/>
<keyword evidence="2" id="KW-0229">DNA integration</keyword>
<dbReference type="SUPFAM" id="SSF56349">
    <property type="entry name" value="DNA breaking-rejoining enzymes"/>
    <property type="match status" value="1"/>
</dbReference>
<dbReference type="InterPro" id="IPR013762">
    <property type="entry name" value="Integrase-like_cat_sf"/>
</dbReference>
<dbReference type="EMBL" id="AP007255">
    <property type="protein sequence ID" value="BAE51959.1"/>
    <property type="molecule type" value="Genomic_DNA"/>
</dbReference>
<evidence type="ECO:0000259" key="7">
    <source>
        <dbReference type="PROSITE" id="PS51900"/>
    </source>
</evidence>
<dbReference type="RefSeq" id="WP_011385520.1">
    <property type="nucleotide sequence ID" value="NC_007626.1"/>
</dbReference>
<organism evidence="8 9">
    <name type="scientific">Paramagnetospirillum magneticum (strain ATCC 700264 / AMB-1)</name>
    <name type="common">Magnetospirillum magneticum</name>
    <dbReference type="NCBI Taxonomy" id="342108"/>
    <lineage>
        <taxon>Bacteria</taxon>
        <taxon>Pseudomonadati</taxon>
        <taxon>Pseudomonadota</taxon>
        <taxon>Alphaproteobacteria</taxon>
        <taxon>Rhodospirillales</taxon>
        <taxon>Magnetospirillaceae</taxon>
        <taxon>Paramagnetospirillum</taxon>
    </lineage>
</organism>
<dbReference type="PANTHER" id="PTHR30349">
    <property type="entry name" value="PHAGE INTEGRASE-RELATED"/>
    <property type="match status" value="1"/>
</dbReference>
<dbReference type="Pfam" id="PF20172">
    <property type="entry name" value="DUF6538"/>
    <property type="match status" value="1"/>
</dbReference>
<dbReference type="GO" id="GO:0006310">
    <property type="term" value="P:DNA recombination"/>
    <property type="evidence" value="ECO:0007669"/>
    <property type="project" value="UniProtKB-KW"/>
</dbReference>
<name>Q2W2G6_PARM1</name>
<dbReference type="InterPro" id="IPR002104">
    <property type="entry name" value="Integrase_catalytic"/>
</dbReference>
<protein>
    <submittedName>
        <fullName evidence="8">Integrase</fullName>
    </submittedName>
</protein>
<evidence type="ECO:0000256" key="3">
    <source>
        <dbReference type="ARBA" id="ARBA00023125"/>
    </source>
</evidence>
<dbReference type="Gene3D" id="1.10.443.10">
    <property type="entry name" value="Intergrase catalytic core"/>
    <property type="match status" value="1"/>
</dbReference>
<dbReference type="InterPro" id="IPR050090">
    <property type="entry name" value="Tyrosine_recombinase_XerCD"/>
</dbReference>
<evidence type="ECO:0000256" key="5">
    <source>
        <dbReference type="PROSITE-ProRule" id="PRU01248"/>
    </source>
</evidence>